<keyword evidence="1" id="KW-0378">Hydrolase</keyword>
<evidence type="ECO:0000313" key="2">
    <source>
        <dbReference type="Proteomes" id="UP000193427"/>
    </source>
</evidence>
<dbReference type="Proteomes" id="UP000193427">
    <property type="component" value="Chromosome"/>
</dbReference>
<evidence type="ECO:0000313" key="1">
    <source>
        <dbReference type="EMBL" id="ARN22983.1"/>
    </source>
</evidence>
<dbReference type="EMBL" id="CP015118">
    <property type="protein sequence ID" value="ARN22983.1"/>
    <property type="molecule type" value="Genomic_DNA"/>
</dbReference>
<dbReference type="PANTHER" id="PTHR23131:SF4">
    <property type="entry name" value="METALLO-BETA-LACTAMASE SUPERFAMILY POTEIN"/>
    <property type="match status" value="1"/>
</dbReference>
<name>A0A1W6LFI7_9BURK</name>
<dbReference type="Pfam" id="PF00753">
    <property type="entry name" value="Lactamase_B"/>
    <property type="match status" value="1"/>
</dbReference>
<dbReference type="InterPro" id="IPR036866">
    <property type="entry name" value="RibonucZ/Hydroxyglut_hydro"/>
</dbReference>
<dbReference type="AlphaFoldDB" id="A0A1W6LFI7"/>
<gene>
    <name evidence="1" type="ORF">A4W93_25420</name>
</gene>
<protein>
    <submittedName>
        <fullName evidence="1">Zn-dependent hydrolase</fullName>
    </submittedName>
</protein>
<dbReference type="Gene3D" id="3.60.15.10">
    <property type="entry name" value="Ribonuclease Z/Hydroxyacylglutathione hydrolase-like"/>
    <property type="match status" value="1"/>
</dbReference>
<sequence>MNELERQLQYPQGETLPEPGRTIELAPGVRWVRMGLPFALDHINLWLLRDRLDGREGWTIVDCGITNADTQANWEKVFETELDGLPVLRLVVTHMHPDHIGLAHWLTERWGTPDHECRLWMSATDYTSACLASRSTTGHGGPAAAAFMASHGLTDPDAIEKIKARSNYYGSMVPQVPASYRRLLDGSEITIGGHVWRCIAGYGHAPEHLSLHSETLGVLISGDMLLPRISTNVSVSDLEPEANSLTLYLQSIDRYRALPADTLVLPSHGRPFKGMHTRVDQLHAHHDERLADVMTECAKEPQTAASLLKVLFRRPLDLHQTTFAMGESIAHLNALWIDGKLRRERGADGVLRFSVA</sequence>
<reference evidence="1 2" key="1">
    <citation type="submission" date="2016-04" db="EMBL/GenBank/DDBJ databases">
        <title>Complete genome sequence of natural rubber-degrading, novel Gram-negative bacterium, Rhizobacter gummiphilus strain NS21.</title>
        <authorList>
            <person name="Tabata M."/>
            <person name="Kasai D."/>
            <person name="Fukuda M."/>
        </authorList>
    </citation>
    <scope>NUCLEOTIDE SEQUENCE [LARGE SCALE GENOMIC DNA]</scope>
    <source>
        <strain evidence="1 2">NS21</strain>
    </source>
</reference>
<dbReference type="SUPFAM" id="SSF56281">
    <property type="entry name" value="Metallo-hydrolase/oxidoreductase"/>
    <property type="match status" value="1"/>
</dbReference>
<keyword evidence="2" id="KW-1185">Reference proteome</keyword>
<dbReference type="STRING" id="946333.A4W93_25420"/>
<dbReference type="GO" id="GO:0016787">
    <property type="term" value="F:hydrolase activity"/>
    <property type="evidence" value="ECO:0007669"/>
    <property type="project" value="UniProtKB-KW"/>
</dbReference>
<dbReference type="Pfam" id="PF21221">
    <property type="entry name" value="B_lactamase-like_C"/>
    <property type="match status" value="1"/>
</dbReference>
<dbReference type="SMART" id="SM00849">
    <property type="entry name" value="Lactamase_B"/>
    <property type="match status" value="1"/>
</dbReference>
<organism evidence="1 2">
    <name type="scientific">Piscinibacter gummiphilus</name>
    <dbReference type="NCBI Taxonomy" id="946333"/>
    <lineage>
        <taxon>Bacteria</taxon>
        <taxon>Pseudomonadati</taxon>
        <taxon>Pseudomonadota</taxon>
        <taxon>Betaproteobacteria</taxon>
        <taxon>Burkholderiales</taxon>
        <taxon>Sphaerotilaceae</taxon>
        <taxon>Piscinibacter</taxon>
    </lineage>
</organism>
<proteinExistence type="predicted"/>
<accession>A0A1W6LFI7</accession>
<dbReference type="RefSeq" id="WP_085753295.1">
    <property type="nucleotide sequence ID" value="NZ_BSPR01000015.1"/>
</dbReference>
<dbReference type="Gene3D" id="1.10.10.10">
    <property type="entry name" value="Winged helix-like DNA-binding domain superfamily/Winged helix DNA-binding domain"/>
    <property type="match status" value="1"/>
</dbReference>
<dbReference type="InterPro" id="IPR048933">
    <property type="entry name" value="B_lactamase-like_C"/>
</dbReference>
<dbReference type="KEGG" id="rgu:A4W93_25420"/>
<dbReference type="PANTHER" id="PTHR23131">
    <property type="entry name" value="ENDORIBONUCLEASE LACTB2"/>
    <property type="match status" value="1"/>
</dbReference>
<dbReference type="OrthoDB" id="2971563at2"/>
<dbReference type="InterPro" id="IPR036388">
    <property type="entry name" value="WH-like_DNA-bd_sf"/>
</dbReference>
<dbReference type="InterPro" id="IPR001279">
    <property type="entry name" value="Metallo-B-lactamas"/>
</dbReference>
<dbReference type="InterPro" id="IPR050662">
    <property type="entry name" value="Sec-metab_biosynth-thioest"/>
</dbReference>